<gene>
    <name evidence="1" type="ORF">SAMN05216276_100214</name>
</gene>
<evidence type="ECO:0000313" key="2">
    <source>
        <dbReference type="Proteomes" id="UP000198282"/>
    </source>
</evidence>
<reference evidence="1 2" key="1">
    <citation type="submission" date="2017-06" db="EMBL/GenBank/DDBJ databases">
        <authorList>
            <person name="Kim H.J."/>
            <person name="Triplett B.A."/>
        </authorList>
    </citation>
    <scope>NUCLEOTIDE SEQUENCE [LARGE SCALE GENOMIC DNA]</scope>
    <source>
        <strain evidence="1 2">CGMCC 4.2132</strain>
    </source>
</reference>
<proteinExistence type="predicted"/>
<evidence type="ECO:0000313" key="1">
    <source>
        <dbReference type="EMBL" id="SNR96471.1"/>
    </source>
</evidence>
<dbReference type="EMBL" id="FZOD01000002">
    <property type="protein sequence ID" value="SNR96471.1"/>
    <property type="molecule type" value="Genomic_DNA"/>
</dbReference>
<accession>A0A239AM81</accession>
<dbReference type="OrthoDB" id="1190024at2"/>
<name>A0A239AM81_9ACTN</name>
<keyword evidence="2" id="KW-1185">Reference proteome</keyword>
<organism evidence="1 2">
    <name type="scientific">Streptosporangium subroseum</name>
    <dbReference type="NCBI Taxonomy" id="106412"/>
    <lineage>
        <taxon>Bacteria</taxon>
        <taxon>Bacillati</taxon>
        <taxon>Actinomycetota</taxon>
        <taxon>Actinomycetes</taxon>
        <taxon>Streptosporangiales</taxon>
        <taxon>Streptosporangiaceae</taxon>
        <taxon>Streptosporangium</taxon>
    </lineage>
</organism>
<dbReference type="Proteomes" id="UP000198282">
    <property type="component" value="Unassembled WGS sequence"/>
</dbReference>
<dbReference type="AlphaFoldDB" id="A0A239AM81"/>
<protein>
    <submittedName>
        <fullName evidence="1">Uncharacterized protein</fullName>
    </submittedName>
</protein>
<dbReference type="RefSeq" id="WP_143653073.1">
    <property type="nucleotide sequence ID" value="NZ_FZOD01000002.1"/>
</dbReference>
<sequence>MRSEIGLDALGEELARIADSSMITPLPKAEVSALEEVTIALLSREFRPFPLRFGPGVRLDR</sequence>